<evidence type="ECO:0000256" key="10">
    <source>
        <dbReference type="ARBA" id="ARBA00047899"/>
    </source>
</evidence>
<dbReference type="GO" id="GO:0004674">
    <property type="term" value="F:protein serine/threonine kinase activity"/>
    <property type="evidence" value="ECO:0007669"/>
    <property type="project" value="UniProtKB-KW"/>
</dbReference>
<protein>
    <recommendedName>
        <fullName evidence="3">non-specific serine/threonine protein kinase</fullName>
        <ecNumber evidence="3">2.7.11.1</ecNumber>
    </recommendedName>
</protein>
<evidence type="ECO:0000256" key="7">
    <source>
        <dbReference type="ARBA" id="ARBA00022777"/>
    </source>
</evidence>
<keyword evidence="4 13" id="KW-0723">Serine/threonine-protein kinase</keyword>
<comment type="catalytic activity">
    <reaction evidence="11">
        <text>L-seryl-[protein] + ATP = O-phospho-L-seryl-[protein] + ADP + H(+)</text>
        <dbReference type="Rhea" id="RHEA:17989"/>
        <dbReference type="Rhea" id="RHEA-COMP:9863"/>
        <dbReference type="Rhea" id="RHEA-COMP:11604"/>
        <dbReference type="ChEBI" id="CHEBI:15378"/>
        <dbReference type="ChEBI" id="CHEBI:29999"/>
        <dbReference type="ChEBI" id="CHEBI:30616"/>
        <dbReference type="ChEBI" id="CHEBI:83421"/>
        <dbReference type="ChEBI" id="CHEBI:456216"/>
        <dbReference type="EC" id="2.7.11.1"/>
    </reaction>
</comment>
<evidence type="ECO:0000256" key="11">
    <source>
        <dbReference type="ARBA" id="ARBA00048679"/>
    </source>
</evidence>
<evidence type="ECO:0000256" key="4">
    <source>
        <dbReference type="ARBA" id="ARBA00022527"/>
    </source>
</evidence>
<comment type="catalytic activity">
    <reaction evidence="10">
        <text>L-threonyl-[protein] + ATP = O-phospho-L-threonyl-[protein] + ADP + H(+)</text>
        <dbReference type="Rhea" id="RHEA:46608"/>
        <dbReference type="Rhea" id="RHEA-COMP:11060"/>
        <dbReference type="Rhea" id="RHEA-COMP:11605"/>
        <dbReference type="ChEBI" id="CHEBI:15378"/>
        <dbReference type="ChEBI" id="CHEBI:30013"/>
        <dbReference type="ChEBI" id="CHEBI:30616"/>
        <dbReference type="ChEBI" id="CHEBI:61977"/>
        <dbReference type="ChEBI" id="CHEBI:456216"/>
        <dbReference type="EC" id="2.7.11.1"/>
    </reaction>
</comment>
<dbReference type="Pfam" id="PF00069">
    <property type="entry name" value="Pkinase"/>
    <property type="match status" value="1"/>
</dbReference>
<keyword evidence="8 12" id="KW-0067">ATP-binding</keyword>
<keyword evidence="16" id="KW-1185">Reference proteome</keyword>
<evidence type="ECO:0000256" key="8">
    <source>
        <dbReference type="ARBA" id="ARBA00022840"/>
    </source>
</evidence>
<name>A0A4U6W125_SETVI</name>
<evidence type="ECO:0000256" key="6">
    <source>
        <dbReference type="ARBA" id="ARBA00022741"/>
    </source>
</evidence>
<evidence type="ECO:0000256" key="13">
    <source>
        <dbReference type="RuleBase" id="RU000304"/>
    </source>
</evidence>
<dbReference type="Gene3D" id="3.30.310.80">
    <property type="entry name" value="Kinase associated domain 1, KA1"/>
    <property type="match status" value="1"/>
</dbReference>
<comment type="similarity">
    <text evidence="2">Belongs to the protein kinase superfamily. CAMK Ser/Thr protein kinase family. SNF1 subfamily.</text>
</comment>
<evidence type="ECO:0000313" key="16">
    <source>
        <dbReference type="Proteomes" id="UP000298652"/>
    </source>
</evidence>
<evidence type="ECO:0000256" key="2">
    <source>
        <dbReference type="ARBA" id="ARBA00006234"/>
    </source>
</evidence>
<dbReference type="PANTHER" id="PTHR43895">
    <property type="entry name" value="CALCIUM/CALMODULIN-DEPENDENT PROTEIN KINASE KINASE-RELATED"/>
    <property type="match status" value="1"/>
</dbReference>
<reference evidence="15" key="1">
    <citation type="submission" date="2019-03" db="EMBL/GenBank/DDBJ databases">
        <title>WGS assembly of Setaria viridis.</title>
        <authorList>
            <person name="Huang P."/>
            <person name="Jenkins J."/>
            <person name="Grimwood J."/>
            <person name="Barry K."/>
            <person name="Healey A."/>
            <person name="Mamidi S."/>
            <person name="Sreedasyam A."/>
            <person name="Shu S."/>
            <person name="Feldman M."/>
            <person name="Wu J."/>
            <person name="Yu Y."/>
            <person name="Chen C."/>
            <person name="Johnson J."/>
            <person name="Rokhsar D."/>
            <person name="Baxter I."/>
            <person name="Schmutz J."/>
            <person name="Brutnell T."/>
            <person name="Kellogg E."/>
        </authorList>
    </citation>
    <scope>NUCLEOTIDE SEQUENCE [LARGE SCALE GENOMIC DNA]</scope>
</reference>
<dbReference type="PROSITE" id="PS50011">
    <property type="entry name" value="PROTEIN_KINASE_DOM"/>
    <property type="match status" value="1"/>
</dbReference>
<dbReference type="SMART" id="SM00220">
    <property type="entry name" value="S_TKc"/>
    <property type="match status" value="1"/>
</dbReference>
<dbReference type="InterPro" id="IPR008271">
    <property type="entry name" value="Ser/Thr_kinase_AS"/>
</dbReference>
<dbReference type="FunFam" id="3.30.200.20:FF:000096">
    <property type="entry name" value="Non-specific serine/threonine protein kinase"/>
    <property type="match status" value="1"/>
</dbReference>
<evidence type="ECO:0000256" key="9">
    <source>
        <dbReference type="ARBA" id="ARBA00023211"/>
    </source>
</evidence>
<organism evidence="15 16">
    <name type="scientific">Setaria viridis</name>
    <name type="common">Green bristlegrass</name>
    <name type="synonym">Setaria italica subsp. viridis</name>
    <dbReference type="NCBI Taxonomy" id="4556"/>
    <lineage>
        <taxon>Eukaryota</taxon>
        <taxon>Viridiplantae</taxon>
        <taxon>Streptophyta</taxon>
        <taxon>Embryophyta</taxon>
        <taxon>Tracheophyta</taxon>
        <taxon>Spermatophyta</taxon>
        <taxon>Magnoliopsida</taxon>
        <taxon>Liliopsida</taxon>
        <taxon>Poales</taxon>
        <taxon>Poaceae</taxon>
        <taxon>PACMAD clade</taxon>
        <taxon>Panicoideae</taxon>
        <taxon>Panicodae</taxon>
        <taxon>Paniceae</taxon>
        <taxon>Cenchrinae</taxon>
        <taxon>Setaria</taxon>
    </lineage>
</organism>
<keyword evidence="5" id="KW-0808">Transferase</keyword>
<dbReference type="InterPro" id="IPR017441">
    <property type="entry name" value="Protein_kinase_ATP_BS"/>
</dbReference>
<accession>A0A4U6W125</accession>
<proteinExistence type="inferred from homology"/>
<dbReference type="InterPro" id="IPR000719">
    <property type="entry name" value="Prot_kinase_dom"/>
</dbReference>
<dbReference type="InterPro" id="IPR011009">
    <property type="entry name" value="Kinase-like_dom_sf"/>
</dbReference>
<feature type="domain" description="Protein kinase" evidence="14">
    <location>
        <begin position="6"/>
        <end position="261"/>
    </location>
</feature>
<keyword evidence="9" id="KW-0464">Manganese</keyword>
<dbReference type="Gene3D" id="1.10.510.10">
    <property type="entry name" value="Transferase(Phosphotransferase) domain 1"/>
    <property type="match status" value="1"/>
</dbReference>
<dbReference type="FunFam" id="1.10.510.10:FF:000279">
    <property type="entry name" value="Non-specific serine/threonine protein kinase"/>
    <property type="match status" value="1"/>
</dbReference>
<gene>
    <name evidence="15" type="ORF">SEVIR_2G417800v2</name>
</gene>
<dbReference type="AlphaFoldDB" id="A0A4U6W125"/>
<dbReference type="PANTHER" id="PTHR43895:SF65">
    <property type="entry name" value="CBL-INTERACTING PROTEIN KINASE 21"/>
    <property type="match status" value="1"/>
</dbReference>
<dbReference type="Gramene" id="TKW36090">
    <property type="protein sequence ID" value="TKW36090"/>
    <property type="gene ID" value="SEVIR_2G417800v2"/>
</dbReference>
<evidence type="ECO:0000259" key="14">
    <source>
        <dbReference type="PROSITE" id="PS50011"/>
    </source>
</evidence>
<dbReference type="PROSITE" id="PS00107">
    <property type="entry name" value="PROTEIN_KINASE_ATP"/>
    <property type="match status" value="1"/>
</dbReference>
<evidence type="ECO:0000256" key="3">
    <source>
        <dbReference type="ARBA" id="ARBA00012513"/>
    </source>
</evidence>
<keyword evidence="7" id="KW-0418">Kinase</keyword>
<comment type="cofactor">
    <cofactor evidence="1">
        <name>Mn(2+)</name>
        <dbReference type="ChEBI" id="CHEBI:29035"/>
    </cofactor>
</comment>
<dbReference type="EC" id="2.7.11.1" evidence="3"/>
<evidence type="ECO:0000313" key="15">
    <source>
        <dbReference type="EMBL" id="TKW36090.1"/>
    </source>
</evidence>
<dbReference type="PROSITE" id="PS00108">
    <property type="entry name" value="PROTEIN_KINASE_ST"/>
    <property type="match status" value="1"/>
</dbReference>
<evidence type="ECO:0000256" key="12">
    <source>
        <dbReference type="PROSITE-ProRule" id="PRU10141"/>
    </source>
</evidence>
<dbReference type="CDD" id="cd12195">
    <property type="entry name" value="CIPK_C"/>
    <property type="match status" value="1"/>
</dbReference>
<evidence type="ECO:0000256" key="5">
    <source>
        <dbReference type="ARBA" id="ARBA00022679"/>
    </source>
</evidence>
<dbReference type="GO" id="GO:0005524">
    <property type="term" value="F:ATP binding"/>
    <property type="evidence" value="ECO:0007669"/>
    <property type="project" value="UniProtKB-UniRule"/>
</dbReference>
<dbReference type="GO" id="GO:0007165">
    <property type="term" value="P:signal transduction"/>
    <property type="evidence" value="ECO:0007669"/>
    <property type="project" value="TreeGrafter"/>
</dbReference>
<sequence>MRMGKYEMGRTLGEGHFGKVRLARHAETGRAFAIKILDRQRILAMKIDEQIKREIATLKLLKHPNVVRLYEVSASKTKIYMVLEYVNGGELFDKIALKGKLTEKEGRKLFQQLIDAVGYCHEKGVYHRDLKPENVLVDAKGNIKVSDFGLSALPQNQRKDGLLHTTCGSPNYIAPEVLLNKGYDGSMADIWSCGVILYVMLTGNLPFDDQNVVVLYQKILKGNAHIPKWLSQGAQDILRKILDPNPITRIDVDGIRAHDWFKQGYTPAVPFTDDEDISMDEGSLNVTEDASERKIRFASNHSPAYLFEKIGSIVRKMGFQVHKSNGKLKVIQDCKGSANSRGKESLLISAEVFEINESLYVVELKKSSGDCSLYRKLCETLSEDLGICKSQQLLKQDSIKQEIGRYNSSF</sequence>
<dbReference type="EMBL" id="CM016553">
    <property type="protein sequence ID" value="TKW36090.1"/>
    <property type="molecule type" value="Genomic_DNA"/>
</dbReference>
<dbReference type="Proteomes" id="UP000298652">
    <property type="component" value="Chromosome 2"/>
</dbReference>
<dbReference type="Gene3D" id="3.30.200.20">
    <property type="entry name" value="Phosphorylase Kinase, domain 1"/>
    <property type="match status" value="1"/>
</dbReference>
<evidence type="ECO:0000256" key="1">
    <source>
        <dbReference type="ARBA" id="ARBA00001936"/>
    </source>
</evidence>
<dbReference type="SUPFAM" id="SSF56112">
    <property type="entry name" value="Protein kinase-like (PK-like)"/>
    <property type="match status" value="1"/>
</dbReference>
<keyword evidence="6 12" id="KW-0547">Nucleotide-binding</keyword>
<feature type="binding site" evidence="12">
    <location>
        <position position="35"/>
    </location>
    <ligand>
        <name>ATP</name>
        <dbReference type="ChEBI" id="CHEBI:30616"/>
    </ligand>
</feature>